<evidence type="ECO:0008006" key="2">
    <source>
        <dbReference type="Google" id="ProtNLM"/>
    </source>
</evidence>
<dbReference type="EMBL" id="MN079114">
    <property type="protein sequence ID" value="QEA05869.1"/>
    <property type="molecule type" value="Genomic_DNA"/>
</dbReference>
<name>A0A5B8R9L3_9ZZZZ</name>
<protein>
    <recommendedName>
        <fullName evidence="2">CRISPR-associated protein Csb2</fullName>
    </recommendedName>
</protein>
<organism evidence="1">
    <name type="scientific">uncultured organism</name>
    <dbReference type="NCBI Taxonomy" id="155900"/>
    <lineage>
        <taxon>unclassified sequences</taxon>
        <taxon>environmental samples</taxon>
    </lineage>
</organism>
<reference evidence="1" key="1">
    <citation type="submission" date="2019-06" db="EMBL/GenBank/DDBJ databases">
        <authorList>
            <person name="Murdoch R.W."/>
            <person name="Fathepure B."/>
        </authorList>
    </citation>
    <scope>NUCLEOTIDE SEQUENCE</scope>
</reference>
<dbReference type="AlphaFoldDB" id="A0A5B8R9L3"/>
<proteinExistence type="predicted"/>
<accession>A0A5B8R9L3</accession>
<dbReference type="InterPro" id="IPR019089">
    <property type="entry name" value="Cas_GSU0054"/>
</dbReference>
<sequence>MLAIAFRFPAGRYHATPWGRHVNEAEVEWPPSPWRILRALVATYHRKGWADRHPEPVLDGLLEALSETLPSYALPPAIQAHSRHYMPQGRLSGGREATSLVFDAFARIHPEHELVACWPALTLPAEQRELLDDLLRDLGFLGRAESWVEARRLEEWTGEPNCQASELGVDPDTGLALDPVRVIAPVPPGEYPPWREHTISAHGLDGKKPRKRERAILATLPERFVDTLRVETADLQAAGWSSPPGARFVTYQRPSDAFTPTATTRPPSRPHPATTVRLALSGRPLPRLEDAVRIAEIARMATIKKAEHVGDGTIPPALSGHNLPGDANHGHAFYLPEDADDDGHIDHILVHAPDGLPAQAIQALDRIRRLWDRDGRWPVLVEGYGDREAFPDAVPFGHGRVWTSVTPYLHPWFAKKRFGVAEQIARECRQRGLPEPERIEPVERVKVGGTPRRPVHFRRFRSTPKRLRQPDTRGQFLTLTFPEPVAGPIALGFACHFGLGLFRPVSGEPGDE</sequence>
<gene>
    <name evidence="1" type="ORF">KBTEX_02197</name>
</gene>
<evidence type="ECO:0000313" key="1">
    <source>
        <dbReference type="EMBL" id="QEA05869.1"/>
    </source>
</evidence>
<dbReference type="NCBIfam" id="TIGR02165">
    <property type="entry name" value="cas5_6_GSU0054"/>
    <property type="match status" value="1"/>
</dbReference>